<dbReference type="EMBL" id="LIAE01010609">
    <property type="protein sequence ID" value="PAV57979.1"/>
    <property type="molecule type" value="Genomic_DNA"/>
</dbReference>
<keyword evidence="2" id="KW-0472">Membrane</keyword>
<keyword evidence="2" id="KW-0812">Transmembrane</keyword>
<feature type="compositionally biased region" description="Basic and acidic residues" evidence="1">
    <location>
        <begin position="372"/>
        <end position="393"/>
    </location>
</feature>
<sequence>MASVQELDEDELLNSAVNPAIFADDADEDLLLGGGGVVSRTTTFEFETEPEPESAQPASLPEASKGGTSNDTFIEHELDYEEDEEEREERTGKFTSERVVSTVETSTINSDAAAAQSETDSAQTQSNANGAGPRPGRGRGGGHRGRGRGNRGGPQGFYPRGPYNQGVCIPPPPLLGPGPNPAQFGAGGKILVNPKFRGSGPPQMPLVRLQLEGQPSQVMMPPMGHLGPPSVLPNLMAGPAGPIIPRLPNGIPLIPLPSNHGVAGFGPPMSGPPPGLPPHLAAGGFNPNRPPPVNGAQLPQWDQAVAAFLNQSSVPSDSVDERRHNRHRSSSYSSYSSSYSGSYSDSSRSRSHSRSRSPRRRRHSSRSRRYRSRDGREGRDDRAAGGRDGRDQGSWRGRGGRGRGGRRDDRRDDYRRRDREDNREQTIEHAKAIGLDQDYLKRLEEQKRRREEIVRMKEQRRYGDTKDEPRDRQDRQAGDSKSRHPQQQQPNAQERNREQEQERDRDKERRPHVTASAEKKKAYLCVTISNLKQLPTAKNRIEALAKDLGDIKKCWRSSDDQVTVIFTDLEKAKQFLVKYNGFVFFFFNLLICIFPTMKVKIMNTNKMCFPRSYSSQLMVNQSAQLHSCTTINVTR</sequence>
<dbReference type="AlphaFoldDB" id="A0A2A2J8R2"/>
<feature type="compositionally biased region" description="Low complexity" evidence="1">
    <location>
        <begin position="330"/>
        <end position="346"/>
    </location>
</feature>
<dbReference type="OrthoDB" id="5865792at2759"/>
<feature type="compositionally biased region" description="Basic and acidic residues" evidence="1">
    <location>
        <begin position="454"/>
        <end position="482"/>
    </location>
</feature>
<feature type="region of interest" description="Disordered" evidence="1">
    <location>
        <begin position="454"/>
        <end position="516"/>
    </location>
</feature>
<reference evidence="3 4" key="1">
    <citation type="journal article" date="2017" name="Curr. Biol.">
        <title>Genome architecture and evolution of a unichromosomal asexual nematode.</title>
        <authorList>
            <person name="Fradin H."/>
            <person name="Zegar C."/>
            <person name="Gutwein M."/>
            <person name="Lucas J."/>
            <person name="Kovtun M."/>
            <person name="Corcoran D."/>
            <person name="Baugh L.R."/>
            <person name="Kiontke K."/>
            <person name="Gunsalus K."/>
            <person name="Fitch D.H."/>
            <person name="Piano F."/>
        </authorList>
    </citation>
    <scope>NUCLEOTIDE SEQUENCE [LARGE SCALE GENOMIC DNA]</scope>
    <source>
        <strain evidence="3">PF1309</strain>
    </source>
</reference>
<feature type="compositionally biased region" description="Basic and acidic residues" evidence="1">
    <location>
        <begin position="494"/>
        <end position="516"/>
    </location>
</feature>
<keyword evidence="2" id="KW-1133">Transmembrane helix</keyword>
<feature type="region of interest" description="Disordered" evidence="1">
    <location>
        <begin position="41"/>
        <end position="165"/>
    </location>
</feature>
<feature type="region of interest" description="Disordered" evidence="1">
    <location>
        <begin position="268"/>
        <end position="297"/>
    </location>
</feature>
<feature type="compositionally biased region" description="Basic and acidic residues" evidence="1">
    <location>
        <begin position="405"/>
        <end position="430"/>
    </location>
</feature>
<evidence type="ECO:0000313" key="4">
    <source>
        <dbReference type="Proteomes" id="UP000218231"/>
    </source>
</evidence>
<organism evidence="3 4">
    <name type="scientific">Diploscapter pachys</name>
    <dbReference type="NCBI Taxonomy" id="2018661"/>
    <lineage>
        <taxon>Eukaryota</taxon>
        <taxon>Metazoa</taxon>
        <taxon>Ecdysozoa</taxon>
        <taxon>Nematoda</taxon>
        <taxon>Chromadorea</taxon>
        <taxon>Rhabditida</taxon>
        <taxon>Rhabditina</taxon>
        <taxon>Rhabditomorpha</taxon>
        <taxon>Rhabditoidea</taxon>
        <taxon>Rhabditidae</taxon>
        <taxon>Diploscapter</taxon>
    </lineage>
</organism>
<feature type="compositionally biased region" description="Basic residues" evidence="1">
    <location>
        <begin position="349"/>
        <end position="371"/>
    </location>
</feature>
<feature type="compositionally biased region" description="Acidic residues" evidence="1">
    <location>
        <begin position="78"/>
        <end position="87"/>
    </location>
</feature>
<comment type="caution">
    <text evidence="3">The sequence shown here is derived from an EMBL/GenBank/DDBJ whole genome shotgun (WGS) entry which is preliminary data.</text>
</comment>
<feature type="compositionally biased region" description="Polar residues" evidence="1">
    <location>
        <begin position="98"/>
        <end position="129"/>
    </location>
</feature>
<feature type="transmembrane region" description="Helical" evidence="2">
    <location>
        <begin position="579"/>
        <end position="597"/>
    </location>
</feature>
<dbReference type="Proteomes" id="UP000218231">
    <property type="component" value="Unassembled WGS sequence"/>
</dbReference>
<feature type="compositionally biased region" description="Basic residues" evidence="1">
    <location>
        <begin position="136"/>
        <end position="149"/>
    </location>
</feature>
<evidence type="ECO:0000256" key="1">
    <source>
        <dbReference type="SAM" id="MobiDB-lite"/>
    </source>
</evidence>
<proteinExistence type="predicted"/>
<accession>A0A2A2J8R2</accession>
<evidence type="ECO:0000313" key="3">
    <source>
        <dbReference type="EMBL" id="PAV57979.1"/>
    </source>
</evidence>
<name>A0A2A2J8R2_9BILA</name>
<protein>
    <submittedName>
        <fullName evidence="3">Uncharacterized protein</fullName>
    </submittedName>
</protein>
<keyword evidence="4" id="KW-1185">Reference proteome</keyword>
<feature type="region of interest" description="Disordered" evidence="1">
    <location>
        <begin position="313"/>
        <end position="430"/>
    </location>
</feature>
<evidence type="ECO:0000256" key="2">
    <source>
        <dbReference type="SAM" id="Phobius"/>
    </source>
</evidence>
<gene>
    <name evidence="3" type="ORF">WR25_04424</name>
</gene>